<comment type="caution">
    <text evidence="2">The sequence shown here is derived from an EMBL/GenBank/DDBJ whole genome shotgun (WGS) entry which is preliminary data.</text>
</comment>
<dbReference type="EMBL" id="JAOTPV010000010">
    <property type="protein sequence ID" value="KAJ4477547.1"/>
    <property type="molecule type" value="Genomic_DNA"/>
</dbReference>
<protein>
    <submittedName>
        <fullName evidence="2">Ferritin-like domain-containing protein</fullName>
    </submittedName>
</protein>
<dbReference type="PANTHER" id="PTHR38705">
    <property type="entry name" value="PROTEIN RDS1"/>
    <property type="match status" value="1"/>
</dbReference>
<dbReference type="Proteomes" id="UP001150266">
    <property type="component" value="Unassembled WGS sequence"/>
</dbReference>
<sequence>MKFTSLIAYASLISAASASAVPKVSDSSTNSSTVIGDATILNFLLIFENLENALYTGALGSFTQDDFINDGLPTWSRGRFEQISAHEQAIVASLSDAVGSNAIQACNYSLPYTSPSSFTELAEFISGVSVAAHLGVSQYNTNSETATIAASVLSTKARHAAWIAAPVNKHNAWSGAFDTPLSFNVAYTLAAQYMSGCPSTNPSLPFTAYPSLTIANATAGQSAAVSAASNVTIEGQYIAFFSGLSTTFVQVQEGQVVIPNDSMGISYAVLTSSKSLADDSTIMAGVAAVQVDFNSYGLRE</sequence>
<accession>A0A9W9A9F4</accession>
<dbReference type="OrthoDB" id="1001765at2759"/>
<feature type="chain" id="PRO_5040916998" evidence="1">
    <location>
        <begin position="19"/>
        <end position="300"/>
    </location>
</feature>
<keyword evidence="1" id="KW-0732">Signal</keyword>
<evidence type="ECO:0000313" key="2">
    <source>
        <dbReference type="EMBL" id="KAJ4477547.1"/>
    </source>
</evidence>
<keyword evidence="3" id="KW-1185">Reference proteome</keyword>
<reference evidence="2" key="1">
    <citation type="submission" date="2022-08" db="EMBL/GenBank/DDBJ databases">
        <title>A Global Phylogenomic Analysis of the Shiitake Genus Lentinula.</title>
        <authorList>
            <consortium name="DOE Joint Genome Institute"/>
            <person name="Sierra-Patev S."/>
            <person name="Min B."/>
            <person name="Naranjo-Ortiz M."/>
            <person name="Looney B."/>
            <person name="Konkel Z."/>
            <person name="Slot J.C."/>
            <person name="Sakamoto Y."/>
            <person name="Steenwyk J.L."/>
            <person name="Rokas A."/>
            <person name="Carro J."/>
            <person name="Camarero S."/>
            <person name="Ferreira P."/>
            <person name="Molpeceres G."/>
            <person name="Ruiz-Duenas F.J."/>
            <person name="Serrano A."/>
            <person name="Henrissat B."/>
            <person name="Drula E."/>
            <person name="Hughes K.W."/>
            <person name="Mata J.L."/>
            <person name="Ishikawa N.K."/>
            <person name="Vargas-Isla R."/>
            <person name="Ushijima S."/>
            <person name="Smith C.A."/>
            <person name="Ahrendt S."/>
            <person name="Andreopoulos W."/>
            <person name="He G."/>
            <person name="Labutti K."/>
            <person name="Lipzen A."/>
            <person name="Ng V."/>
            <person name="Riley R."/>
            <person name="Sandor L."/>
            <person name="Barry K."/>
            <person name="Martinez A.T."/>
            <person name="Xiao Y."/>
            <person name="Gibbons J.G."/>
            <person name="Terashima K."/>
            <person name="Grigoriev I.V."/>
            <person name="Hibbett D.S."/>
        </authorList>
    </citation>
    <scope>NUCLEOTIDE SEQUENCE</scope>
    <source>
        <strain evidence="2">JLM2183</strain>
    </source>
</reference>
<dbReference type="Pfam" id="PF13668">
    <property type="entry name" value="Ferritin_2"/>
    <property type="match status" value="1"/>
</dbReference>
<dbReference type="PANTHER" id="PTHR38705:SF1">
    <property type="entry name" value="PROTEIN RDS1"/>
    <property type="match status" value="1"/>
</dbReference>
<name>A0A9W9A9F4_9AGAR</name>
<evidence type="ECO:0000256" key="1">
    <source>
        <dbReference type="SAM" id="SignalP"/>
    </source>
</evidence>
<dbReference type="InterPro" id="IPR039254">
    <property type="entry name" value="Rds1"/>
</dbReference>
<dbReference type="AlphaFoldDB" id="A0A9W9A9F4"/>
<organism evidence="2 3">
    <name type="scientific">Lentinula aciculospora</name>
    <dbReference type="NCBI Taxonomy" id="153920"/>
    <lineage>
        <taxon>Eukaryota</taxon>
        <taxon>Fungi</taxon>
        <taxon>Dikarya</taxon>
        <taxon>Basidiomycota</taxon>
        <taxon>Agaricomycotina</taxon>
        <taxon>Agaricomycetes</taxon>
        <taxon>Agaricomycetidae</taxon>
        <taxon>Agaricales</taxon>
        <taxon>Marasmiineae</taxon>
        <taxon>Omphalotaceae</taxon>
        <taxon>Lentinula</taxon>
    </lineage>
</organism>
<gene>
    <name evidence="2" type="ORF">J3R30DRAFT_3291344</name>
</gene>
<feature type="signal peptide" evidence="1">
    <location>
        <begin position="1"/>
        <end position="18"/>
    </location>
</feature>
<dbReference type="SUPFAM" id="SSF47240">
    <property type="entry name" value="Ferritin-like"/>
    <property type="match status" value="1"/>
</dbReference>
<dbReference type="InterPro" id="IPR009078">
    <property type="entry name" value="Ferritin-like_SF"/>
</dbReference>
<proteinExistence type="predicted"/>
<evidence type="ECO:0000313" key="3">
    <source>
        <dbReference type="Proteomes" id="UP001150266"/>
    </source>
</evidence>